<dbReference type="InterPro" id="IPR021858">
    <property type="entry name" value="Fun_TF"/>
</dbReference>
<dbReference type="Pfam" id="PF00172">
    <property type="entry name" value="Zn_clus"/>
    <property type="match status" value="1"/>
</dbReference>
<dbReference type="SMART" id="SM00066">
    <property type="entry name" value="GAL4"/>
    <property type="match status" value="1"/>
</dbReference>
<dbReference type="Pfam" id="PF11951">
    <property type="entry name" value="Fungal_trans_2"/>
    <property type="match status" value="1"/>
</dbReference>
<evidence type="ECO:0000313" key="7">
    <source>
        <dbReference type="EMBL" id="OJJ56862.1"/>
    </source>
</evidence>
<feature type="domain" description="Zn(2)-C6 fungal-type" evidence="6">
    <location>
        <begin position="8"/>
        <end position="38"/>
    </location>
</feature>
<dbReference type="Proteomes" id="UP000184356">
    <property type="component" value="Unassembled WGS sequence"/>
</dbReference>
<accession>A0A1L9TBR2</accession>
<proteinExistence type="predicted"/>
<dbReference type="PANTHER" id="PTHR37534">
    <property type="entry name" value="TRANSCRIPTIONAL ACTIVATOR PROTEIN UGA3"/>
    <property type="match status" value="1"/>
</dbReference>
<comment type="subcellular location">
    <subcellularLocation>
        <location evidence="1">Nucleus</location>
    </subcellularLocation>
</comment>
<dbReference type="EMBL" id="KV878589">
    <property type="protein sequence ID" value="OJJ56862.1"/>
    <property type="molecule type" value="Genomic_DNA"/>
</dbReference>
<dbReference type="VEuPathDB" id="FungiDB:ASPSYDRAFT_180983"/>
<keyword evidence="2" id="KW-0805">Transcription regulation</keyword>
<dbReference type="OrthoDB" id="3477330at2759"/>
<dbReference type="STRING" id="1036612.A0A1L9TBR2"/>
<dbReference type="GeneID" id="63759574"/>
<dbReference type="Gene3D" id="4.10.240.10">
    <property type="entry name" value="Zn(2)-C6 fungal-type DNA-binding domain"/>
    <property type="match status" value="1"/>
</dbReference>
<gene>
    <name evidence="7" type="ORF">ASPSYDRAFT_180983</name>
</gene>
<dbReference type="PANTHER" id="PTHR37534:SF46">
    <property type="entry name" value="ZN(II)2CYS6 TRANSCRIPTION FACTOR (EUROFUNG)"/>
    <property type="match status" value="1"/>
</dbReference>
<evidence type="ECO:0000313" key="8">
    <source>
        <dbReference type="Proteomes" id="UP000184356"/>
    </source>
</evidence>
<dbReference type="CDD" id="cd00067">
    <property type="entry name" value="GAL4"/>
    <property type="match status" value="1"/>
</dbReference>
<evidence type="ECO:0000256" key="1">
    <source>
        <dbReference type="ARBA" id="ARBA00004123"/>
    </source>
</evidence>
<dbReference type="InterPro" id="IPR001138">
    <property type="entry name" value="Zn2Cys6_DnaBD"/>
</dbReference>
<dbReference type="GO" id="GO:0003677">
    <property type="term" value="F:DNA binding"/>
    <property type="evidence" value="ECO:0007669"/>
    <property type="project" value="UniProtKB-KW"/>
</dbReference>
<name>A0A1L9TBR2_9EURO</name>
<evidence type="ECO:0000259" key="6">
    <source>
        <dbReference type="PROSITE" id="PS50048"/>
    </source>
</evidence>
<dbReference type="GO" id="GO:0005634">
    <property type="term" value="C:nucleus"/>
    <property type="evidence" value="ECO:0007669"/>
    <property type="project" value="UniProtKB-SubCell"/>
</dbReference>
<dbReference type="GO" id="GO:0008270">
    <property type="term" value="F:zinc ion binding"/>
    <property type="evidence" value="ECO:0007669"/>
    <property type="project" value="InterPro"/>
</dbReference>
<evidence type="ECO:0000256" key="2">
    <source>
        <dbReference type="ARBA" id="ARBA00023015"/>
    </source>
</evidence>
<dbReference type="GO" id="GO:0000981">
    <property type="term" value="F:DNA-binding transcription factor activity, RNA polymerase II-specific"/>
    <property type="evidence" value="ECO:0007669"/>
    <property type="project" value="InterPro"/>
</dbReference>
<keyword evidence="3" id="KW-0238">DNA-binding</keyword>
<dbReference type="AlphaFoldDB" id="A0A1L9TBR2"/>
<dbReference type="RefSeq" id="XP_040700668.1">
    <property type="nucleotide sequence ID" value="XM_040843501.1"/>
</dbReference>
<dbReference type="PROSITE" id="PS50048">
    <property type="entry name" value="ZN2_CY6_FUNGAL_2"/>
    <property type="match status" value="1"/>
</dbReference>
<reference evidence="8" key="1">
    <citation type="journal article" date="2017" name="Genome Biol.">
        <title>Comparative genomics reveals high biological diversity and specific adaptations in the industrially and medically important fungal genus Aspergillus.</title>
        <authorList>
            <person name="de Vries R.P."/>
            <person name="Riley R."/>
            <person name="Wiebenga A."/>
            <person name="Aguilar-Osorio G."/>
            <person name="Amillis S."/>
            <person name="Uchima C.A."/>
            <person name="Anderluh G."/>
            <person name="Asadollahi M."/>
            <person name="Askin M."/>
            <person name="Barry K."/>
            <person name="Battaglia E."/>
            <person name="Bayram O."/>
            <person name="Benocci T."/>
            <person name="Braus-Stromeyer S.A."/>
            <person name="Caldana C."/>
            <person name="Canovas D."/>
            <person name="Cerqueira G.C."/>
            <person name="Chen F."/>
            <person name="Chen W."/>
            <person name="Choi C."/>
            <person name="Clum A."/>
            <person name="Dos Santos R.A."/>
            <person name="Damasio A.R."/>
            <person name="Diallinas G."/>
            <person name="Emri T."/>
            <person name="Fekete E."/>
            <person name="Flipphi M."/>
            <person name="Freyberg S."/>
            <person name="Gallo A."/>
            <person name="Gournas C."/>
            <person name="Habgood R."/>
            <person name="Hainaut M."/>
            <person name="Harispe M.L."/>
            <person name="Henrissat B."/>
            <person name="Hilden K.S."/>
            <person name="Hope R."/>
            <person name="Hossain A."/>
            <person name="Karabika E."/>
            <person name="Karaffa L."/>
            <person name="Karanyi Z."/>
            <person name="Krasevec N."/>
            <person name="Kuo A."/>
            <person name="Kusch H."/>
            <person name="LaButti K."/>
            <person name="Lagendijk E.L."/>
            <person name="Lapidus A."/>
            <person name="Levasseur A."/>
            <person name="Lindquist E."/>
            <person name="Lipzen A."/>
            <person name="Logrieco A.F."/>
            <person name="MacCabe A."/>
            <person name="Maekelae M.R."/>
            <person name="Malavazi I."/>
            <person name="Melin P."/>
            <person name="Meyer V."/>
            <person name="Mielnichuk N."/>
            <person name="Miskei M."/>
            <person name="Molnar A.P."/>
            <person name="Mule G."/>
            <person name="Ngan C.Y."/>
            <person name="Orejas M."/>
            <person name="Orosz E."/>
            <person name="Ouedraogo J.P."/>
            <person name="Overkamp K.M."/>
            <person name="Park H.-S."/>
            <person name="Perrone G."/>
            <person name="Piumi F."/>
            <person name="Punt P.J."/>
            <person name="Ram A.F."/>
            <person name="Ramon A."/>
            <person name="Rauscher S."/>
            <person name="Record E."/>
            <person name="Riano-Pachon D.M."/>
            <person name="Robert V."/>
            <person name="Roehrig J."/>
            <person name="Ruller R."/>
            <person name="Salamov A."/>
            <person name="Salih N.S."/>
            <person name="Samson R.A."/>
            <person name="Sandor E."/>
            <person name="Sanguinetti M."/>
            <person name="Schuetze T."/>
            <person name="Sepcic K."/>
            <person name="Shelest E."/>
            <person name="Sherlock G."/>
            <person name="Sophianopoulou V."/>
            <person name="Squina F.M."/>
            <person name="Sun H."/>
            <person name="Susca A."/>
            <person name="Todd R.B."/>
            <person name="Tsang A."/>
            <person name="Unkles S.E."/>
            <person name="van de Wiele N."/>
            <person name="van Rossen-Uffink D."/>
            <person name="Oliveira J.V."/>
            <person name="Vesth T.C."/>
            <person name="Visser J."/>
            <person name="Yu J.-H."/>
            <person name="Zhou M."/>
            <person name="Andersen M.R."/>
            <person name="Archer D.B."/>
            <person name="Baker S.E."/>
            <person name="Benoit I."/>
            <person name="Brakhage A.A."/>
            <person name="Braus G.H."/>
            <person name="Fischer R."/>
            <person name="Frisvad J.C."/>
            <person name="Goldman G.H."/>
            <person name="Houbraken J."/>
            <person name="Oakley B."/>
            <person name="Pocsi I."/>
            <person name="Scazzocchio C."/>
            <person name="Seiboth B."/>
            <person name="vanKuyk P.A."/>
            <person name="Wortman J."/>
            <person name="Dyer P.S."/>
            <person name="Grigoriev I.V."/>
        </authorList>
    </citation>
    <scope>NUCLEOTIDE SEQUENCE [LARGE SCALE GENOMIC DNA]</scope>
    <source>
        <strain evidence="8">CBS 593.65</strain>
    </source>
</reference>
<keyword evidence="8" id="KW-1185">Reference proteome</keyword>
<organism evidence="7 8">
    <name type="scientific">Aspergillus sydowii CBS 593.65</name>
    <dbReference type="NCBI Taxonomy" id="1036612"/>
    <lineage>
        <taxon>Eukaryota</taxon>
        <taxon>Fungi</taxon>
        <taxon>Dikarya</taxon>
        <taxon>Ascomycota</taxon>
        <taxon>Pezizomycotina</taxon>
        <taxon>Eurotiomycetes</taxon>
        <taxon>Eurotiomycetidae</taxon>
        <taxon>Eurotiales</taxon>
        <taxon>Aspergillaceae</taxon>
        <taxon>Aspergillus</taxon>
        <taxon>Aspergillus subgen. Nidulantes</taxon>
    </lineage>
</organism>
<dbReference type="SUPFAM" id="SSF57701">
    <property type="entry name" value="Zn2/Cys6 DNA-binding domain"/>
    <property type="match status" value="1"/>
</dbReference>
<dbReference type="InterPro" id="IPR036864">
    <property type="entry name" value="Zn2-C6_fun-type_DNA-bd_sf"/>
</dbReference>
<keyword evidence="5" id="KW-0539">Nucleus</keyword>
<dbReference type="PROSITE" id="PS00463">
    <property type="entry name" value="ZN2_CY6_FUNGAL_1"/>
    <property type="match status" value="1"/>
</dbReference>
<evidence type="ECO:0000256" key="5">
    <source>
        <dbReference type="ARBA" id="ARBA00023242"/>
    </source>
</evidence>
<evidence type="ECO:0000256" key="3">
    <source>
        <dbReference type="ARBA" id="ARBA00023125"/>
    </source>
</evidence>
<evidence type="ECO:0000256" key="4">
    <source>
        <dbReference type="ARBA" id="ARBA00023163"/>
    </source>
</evidence>
<sequence length="666" mass="74823">MPRSSGSSCLNCRARKVRCDRISPRCSQCKQRSLDCLVPAAPPRVLWLPTRTVADFDLELDQSEVDMHVRRQPLFKKGQQAQNAADLLSLISGSSLNAVLEQLDYQAEIQNGTASHGPFHAFRSQPVPEPCLSPIPPAELPDLELWRTLSNNLTGLDADDIITEHWLDLCIPDDIPDMVASEPVTQEPQLYTDSELTISQLVSPPASPPADLEGFTMSTAKLLLDHYQNITTTIYTPASADVKTPWEILYIPNVLSTLGEVALTGNSSDAKVSLLFAVLAISAFSLDILSSPEAVSEDWRALGNMYRQKATRRLQMTLRNLSKGLPKKEKYKNILMPLLSMVTICTVSGEMDNAAHYLDDIEQIITLYGLPKLQKSRKVKMLHSIYVYLRVLTESTYISHIQSADTGTDTSADTGSPAGGSNKPSTWDILLGELVCTFDTLNLDFMQCLAPPKSTFEQIYSIPDSLFKLILETTQLASKVEKLRHGRHKHSTDHHDTLSDQVKDLENRICEWEHYYNETTYPGDPIGTPPLKERFPFHLTQTIYAALVIYFYRSVRDINVITLQPYVQQTIYHLREYVKHKERQKDRSSDICWPAFIAGCEATTSQARQEIAEWLEKSTRSNGVLMFRVALKAIRRVWAARAVPGRQNLSWSSVLGESDMRVLVLS</sequence>
<keyword evidence="4" id="KW-0804">Transcription</keyword>
<protein>
    <recommendedName>
        <fullName evidence="6">Zn(2)-C6 fungal-type domain-containing protein</fullName>
    </recommendedName>
</protein>